<accession>A0AAV6JQP7</accession>
<name>A0AAV6JQP7_9ERIC</name>
<dbReference type="Gene3D" id="3.80.10.10">
    <property type="entry name" value="Ribonuclease Inhibitor"/>
    <property type="match status" value="1"/>
</dbReference>
<sequence length="208" mass="23311">MNDDMDLQGYFWIIAAMFFYKAIADAINQLILTLIVLSELLDLVGFFRTAAALQEFGGGSYSEEPERYSSISFPPKVSSLGLTYMGWNEMPIVFPFASLLRRLDLLYAFLDTLDHCLLIQKCPNLEVLETRTVIGDRGLEVLGRCCKRLRRLRIERGADEQGMDNEGGLVSHTGLIALAQGCPELEYLAVYISDITNASLEFIGKKSH</sequence>
<proteinExistence type="predicted"/>
<keyword evidence="1" id="KW-1133">Transmembrane helix</keyword>
<dbReference type="SUPFAM" id="SSF52047">
    <property type="entry name" value="RNI-like"/>
    <property type="match status" value="1"/>
</dbReference>
<protein>
    <submittedName>
        <fullName evidence="3">Uncharacterized protein</fullName>
    </submittedName>
</protein>
<dbReference type="EMBL" id="JACTNZ010000007">
    <property type="protein sequence ID" value="KAG5541934.1"/>
    <property type="molecule type" value="Genomic_DNA"/>
</dbReference>
<dbReference type="Proteomes" id="UP000823749">
    <property type="component" value="Chromosome 7"/>
</dbReference>
<evidence type="ECO:0000313" key="3">
    <source>
        <dbReference type="EMBL" id="KAG5541934.1"/>
    </source>
</evidence>
<evidence type="ECO:0000256" key="1">
    <source>
        <dbReference type="SAM" id="Phobius"/>
    </source>
</evidence>
<dbReference type="AlphaFoldDB" id="A0AAV6JQP7"/>
<dbReference type="EMBL" id="JACTNZ010000012">
    <property type="protein sequence ID" value="KAG5522310.1"/>
    <property type="molecule type" value="Genomic_DNA"/>
</dbReference>
<keyword evidence="1" id="KW-0812">Transmembrane</keyword>
<dbReference type="GO" id="GO:0031146">
    <property type="term" value="P:SCF-dependent proteasomal ubiquitin-dependent protein catabolic process"/>
    <property type="evidence" value="ECO:0007669"/>
    <property type="project" value="TreeGrafter"/>
</dbReference>
<gene>
    <name evidence="3" type="ORF">RHGRI_021682</name>
    <name evidence="2" type="ORF">RHGRI_034481</name>
</gene>
<keyword evidence="4" id="KW-1185">Reference proteome</keyword>
<evidence type="ECO:0000313" key="4">
    <source>
        <dbReference type="Proteomes" id="UP000823749"/>
    </source>
</evidence>
<dbReference type="PANTHER" id="PTHR16134:SF43">
    <property type="entry name" value="CORONATINE-INSENSITIVE PROTEIN 1"/>
    <property type="match status" value="1"/>
</dbReference>
<reference evidence="3" key="1">
    <citation type="submission" date="2020-08" db="EMBL/GenBank/DDBJ databases">
        <title>Plant Genome Project.</title>
        <authorList>
            <person name="Zhang R.-G."/>
        </authorList>
    </citation>
    <scope>NUCLEOTIDE SEQUENCE</scope>
    <source>
        <strain evidence="3">WSP0</strain>
        <tissue evidence="3">Leaf</tissue>
    </source>
</reference>
<dbReference type="Proteomes" id="UP000823749">
    <property type="component" value="Chromosome 12"/>
</dbReference>
<evidence type="ECO:0000313" key="2">
    <source>
        <dbReference type="EMBL" id="KAG5522310.1"/>
    </source>
</evidence>
<organism evidence="3 4">
    <name type="scientific">Rhododendron griersonianum</name>
    <dbReference type="NCBI Taxonomy" id="479676"/>
    <lineage>
        <taxon>Eukaryota</taxon>
        <taxon>Viridiplantae</taxon>
        <taxon>Streptophyta</taxon>
        <taxon>Embryophyta</taxon>
        <taxon>Tracheophyta</taxon>
        <taxon>Spermatophyta</taxon>
        <taxon>Magnoliopsida</taxon>
        <taxon>eudicotyledons</taxon>
        <taxon>Gunneridae</taxon>
        <taxon>Pentapetalae</taxon>
        <taxon>asterids</taxon>
        <taxon>Ericales</taxon>
        <taxon>Ericaceae</taxon>
        <taxon>Ericoideae</taxon>
        <taxon>Rhodoreae</taxon>
        <taxon>Rhododendron</taxon>
    </lineage>
</organism>
<dbReference type="InterPro" id="IPR032675">
    <property type="entry name" value="LRR_dom_sf"/>
</dbReference>
<comment type="caution">
    <text evidence="3">The sequence shown here is derived from an EMBL/GenBank/DDBJ whole genome shotgun (WGS) entry which is preliminary data.</text>
</comment>
<keyword evidence="1" id="KW-0472">Membrane</keyword>
<dbReference type="PANTHER" id="PTHR16134">
    <property type="entry name" value="F-BOX/TPR REPEAT PROTEIN POF3"/>
    <property type="match status" value="1"/>
</dbReference>
<feature type="transmembrane region" description="Helical" evidence="1">
    <location>
        <begin position="12"/>
        <end position="37"/>
    </location>
</feature>
<dbReference type="GO" id="GO:0019005">
    <property type="term" value="C:SCF ubiquitin ligase complex"/>
    <property type="evidence" value="ECO:0007669"/>
    <property type="project" value="TreeGrafter"/>
</dbReference>